<dbReference type="Proteomes" id="UP000094342">
    <property type="component" value="Unassembled WGS sequence"/>
</dbReference>
<evidence type="ECO:0000313" key="2">
    <source>
        <dbReference type="EMBL" id="ODR93306.1"/>
    </source>
</evidence>
<dbReference type="PANTHER" id="PTHR43433">
    <property type="entry name" value="HYDROLASE, ALPHA/BETA FOLD FAMILY PROTEIN"/>
    <property type="match status" value="1"/>
</dbReference>
<dbReference type="InterPro" id="IPR000073">
    <property type="entry name" value="AB_hydrolase_1"/>
</dbReference>
<keyword evidence="2" id="KW-0808">Transferase</keyword>
<gene>
    <name evidence="2" type="ORF">A8M32_00505</name>
</gene>
<dbReference type="SUPFAM" id="SSF53474">
    <property type="entry name" value="alpha/beta-Hydrolases"/>
    <property type="match status" value="1"/>
</dbReference>
<dbReference type="Gene3D" id="3.40.50.1820">
    <property type="entry name" value="alpha/beta hydrolase"/>
    <property type="match status" value="1"/>
</dbReference>
<dbReference type="GO" id="GO:0046503">
    <property type="term" value="P:glycerolipid catabolic process"/>
    <property type="evidence" value="ECO:0007669"/>
    <property type="project" value="TreeGrafter"/>
</dbReference>
<reference evidence="3" key="1">
    <citation type="submission" date="2016-05" db="EMBL/GenBank/DDBJ databases">
        <authorList>
            <person name="Li Y."/>
        </authorList>
    </citation>
    <scope>NUCLEOTIDE SEQUENCE [LARGE SCALE GENOMIC DNA]</scope>
    <source>
        <strain evidence="3">YIC4027</strain>
    </source>
</reference>
<dbReference type="STRING" id="1752398.A8M32_00505"/>
<dbReference type="PANTHER" id="PTHR43433:SF5">
    <property type="entry name" value="AB HYDROLASE-1 DOMAIN-CONTAINING PROTEIN"/>
    <property type="match status" value="1"/>
</dbReference>
<keyword evidence="3" id="KW-1185">Reference proteome</keyword>
<dbReference type="EMBL" id="LYBW01000024">
    <property type="protein sequence ID" value="ODR93306.1"/>
    <property type="molecule type" value="Genomic_DNA"/>
</dbReference>
<evidence type="ECO:0000259" key="1">
    <source>
        <dbReference type="Pfam" id="PF00561"/>
    </source>
</evidence>
<name>A0A1E3VJU5_9HYPH</name>
<dbReference type="OrthoDB" id="9798888at2"/>
<dbReference type="AlphaFoldDB" id="A0A1E3VJU5"/>
<dbReference type="PRINTS" id="PR00111">
    <property type="entry name" value="ABHYDROLASE"/>
</dbReference>
<evidence type="ECO:0000313" key="3">
    <source>
        <dbReference type="Proteomes" id="UP000094342"/>
    </source>
</evidence>
<protein>
    <submittedName>
        <fullName evidence="2">Acetyltransferase</fullName>
    </submittedName>
</protein>
<dbReference type="InterPro" id="IPR029058">
    <property type="entry name" value="AB_hydrolase_fold"/>
</dbReference>
<proteinExistence type="predicted"/>
<comment type="caution">
    <text evidence="2">The sequence shown here is derived from an EMBL/GenBank/DDBJ whole genome shotgun (WGS) entry which is preliminary data.</text>
</comment>
<dbReference type="Pfam" id="PF00561">
    <property type="entry name" value="Abhydrolase_1"/>
    <property type="match status" value="1"/>
</dbReference>
<sequence length="290" mass="31781">MSELVIRTDGVELATQNFGNPTHPPLLLIMGGMASMLWWPDEFCHRLAERGRFVIRYDQRDSGLSTKYPPGQPGYTFDDAVDDVFRVLDGYGISKAHIVGFSLGGMVGQVAALKSPQRMLSLTAVSTSPVGVNTSDLPASGEAWMEHMSVEADWSDRADAVAYLVEDARLTAGTAHPFDEAGTRAFIERDFDRSGGYLSATNHSILFEVGERWQGRLNQIKVPLLVVHGTADPVFPVEHGEALARAVANANFMKIEGGGHEIHPGDWEEIISAIDEQVGERSPFKRDKTK</sequence>
<dbReference type="GO" id="GO:0016740">
    <property type="term" value="F:transferase activity"/>
    <property type="evidence" value="ECO:0007669"/>
    <property type="project" value="UniProtKB-KW"/>
</dbReference>
<dbReference type="RefSeq" id="WP_069456461.1">
    <property type="nucleotide sequence ID" value="NZ_CP034910.1"/>
</dbReference>
<dbReference type="InterPro" id="IPR050471">
    <property type="entry name" value="AB_hydrolase"/>
</dbReference>
<feature type="domain" description="AB hydrolase-1" evidence="1">
    <location>
        <begin position="24"/>
        <end position="263"/>
    </location>
</feature>
<accession>A0A1E3VJU5</accession>
<organism evidence="2 3">
    <name type="scientific">Sinorhizobium alkalisoli</name>
    <dbReference type="NCBI Taxonomy" id="1752398"/>
    <lineage>
        <taxon>Bacteria</taxon>
        <taxon>Pseudomonadati</taxon>
        <taxon>Pseudomonadota</taxon>
        <taxon>Alphaproteobacteria</taxon>
        <taxon>Hyphomicrobiales</taxon>
        <taxon>Rhizobiaceae</taxon>
        <taxon>Sinorhizobium/Ensifer group</taxon>
        <taxon>Sinorhizobium</taxon>
    </lineage>
</organism>
<dbReference type="GO" id="GO:0004806">
    <property type="term" value="F:triacylglycerol lipase activity"/>
    <property type="evidence" value="ECO:0007669"/>
    <property type="project" value="TreeGrafter"/>
</dbReference>